<comment type="similarity">
    <text evidence="5">Belongs to the creatininase superfamily.</text>
</comment>
<dbReference type="PANTHER" id="PTHR35005">
    <property type="entry name" value="3-DEHYDRO-SCYLLO-INOSOSE HYDROLASE"/>
    <property type="match status" value="1"/>
</dbReference>
<evidence type="ECO:0000256" key="1">
    <source>
        <dbReference type="ARBA" id="ARBA00001947"/>
    </source>
</evidence>
<keyword evidence="7" id="KW-1185">Reference proteome</keyword>
<dbReference type="Pfam" id="PF02633">
    <property type="entry name" value="Creatininase"/>
    <property type="match status" value="1"/>
</dbReference>
<evidence type="ECO:0000256" key="4">
    <source>
        <dbReference type="ARBA" id="ARBA00022833"/>
    </source>
</evidence>
<evidence type="ECO:0000256" key="5">
    <source>
        <dbReference type="ARBA" id="ARBA00024029"/>
    </source>
</evidence>
<dbReference type="PANTHER" id="PTHR35005:SF1">
    <property type="entry name" value="2-AMINO-5-FORMYLAMINO-6-RIBOSYLAMINOPYRIMIDIN-4(3H)-ONE 5'-MONOPHOSPHATE DEFORMYLASE"/>
    <property type="match status" value="1"/>
</dbReference>
<keyword evidence="2" id="KW-0479">Metal-binding</keyword>
<keyword evidence="4" id="KW-0862">Zinc</keyword>
<dbReference type="InterPro" id="IPR024087">
    <property type="entry name" value="Creatininase-like_sf"/>
</dbReference>
<dbReference type="Proteomes" id="UP001165962">
    <property type="component" value="Unassembled WGS sequence"/>
</dbReference>
<dbReference type="RefSeq" id="WP_166146376.1">
    <property type="nucleotide sequence ID" value="NZ_JAAOIW010000001.1"/>
</dbReference>
<keyword evidence="3" id="KW-0378">Hydrolase</keyword>
<comment type="cofactor">
    <cofactor evidence="1">
        <name>Zn(2+)</name>
        <dbReference type="ChEBI" id="CHEBI:29105"/>
    </cofactor>
</comment>
<evidence type="ECO:0000256" key="3">
    <source>
        <dbReference type="ARBA" id="ARBA00022801"/>
    </source>
</evidence>
<dbReference type="Gene3D" id="3.40.50.10310">
    <property type="entry name" value="Creatininase"/>
    <property type="match status" value="1"/>
</dbReference>
<sequence length="315" mass="34741">MSDASLSSRASDFIEPSDTSVATPKVLWAELYPAEFIVRQQQCPLVYMPLGLCEPHGQISAFGLDTFKAEYLCTRVARQAGGIVAPSMAYHVHESGPSAKFLEDMVGENNPYMSSVPPYMFYHFFLYQLRSFYNAGFQSALILSGHGGAHIHDLRKISRMFTERFGMNVWYGTDFDLVEGTYAGDHAGKYEISMLMFIRPDLVDPTRKPLEDMAGSGGRLAAGHDADQASRLYGEQISQACEAALTGIVAQLIGQSNVNSGVELLSYGAIEALWADIVRSAEDGSEMWTALQPRDGQVPVSAHSRWKPNEYVRMA</sequence>
<organism evidence="6 7">
    <name type="scientific">Paenibacillus agricola</name>
    <dbReference type="NCBI Taxonomy" id="2716264"/>
    <lineage>
        <taxon>Bacteria</taxon>
        <taxon>Bacillati</taxon>
        <taxon>Bacillota</taxon>
        <taxon>Bacilli</taxon>
        <taxon>Bacillales</taxon>
        <taxon>Paenibacillaceae</taxon>
        <taxon>Paenibacillus</taxon>
    </lineage>
</organism>
<evidence type="ECO:0000313" key="7">
    <source>
        <dbReference type="Proteomes" id="UP001165962"/>
    </source>
</evidence>
<comment type="caution">
    <text evidence="6">The sequence shown here is derived from an EMBL/GenBank/DDBJ whole genome shotgun (WGS) entry which is preliminary data.</text>
</comment>
<dbReference type="SUPFAM" id="SSF102215">
    <property type="entry name" value="Creatininase"/>
    <property type="match status" value="1"/>
</dbReference>
<gene>
    <name evidence="6" type="ORF">G9U52_03930</name>
</gene>
<evidence type="ECO:0000313" key="6">
    <source>
        <dbReference type="EMBL" id="NHN28980.1"/>
    </source>
</evidence>
<accession>A0ABX0J592</accession>
<reference evidence="6" key="1">
    <citation type="submission" date="2020-03" db="EMBL/GenBank/DDBJ databases">
        <title>Draft sequencing of Paenibacilllus sp. S3N08.</title>
        <authorList>
            <person name="Kim D.-U."/>
        </authorList>
    </citation>
    <scope>NUCLEOTIDE SEQUENCE</scope>
    <source>
        <strain evidence="6">S3N08</strain>
    </source>
</reference>
<evidence type="ECO:0000256" key="2">
    <source>
        <dbReference type="ARBA" id="ARBA00022723"/>
    </source>
</evidence>
<proteinExistence type="inferred from homology"/>
<protein>
    <submittedName>
        <fullName evidence="6">Creatininase family protein</fullName>
    </submittedName>
</protein>
<dbReference type="InterPro" id="IPR003785">
    <property type="entry name" value="Creatininase/forma_Hydrolase"/>
</dbReference>
<name>A0ABX0J592_9BACL</name>
<dbReference type="EMBL" id="JAAOIW010000001">
    <property type="protein sequence ID" value="NHN28980.1"/>
    <property type="molecule type" value="Genomic_DNA"/>
</dbReference>